<organism evidence="2 3">
    <name type="scientific">Tripterygium wilfordii</name>
    <name type="common">Thunder God vine</name>
    <dbReference type="NCBI Taxonomy" id="458696"/>
    <lineage>
        <taxon>Eukaryota</taxon>
        <taxon>Viridiplantae</taxon>
        <taxon>Streptophyta</taxon>
        <taxon>Embryophyta</taxon>
        <taxon>Tracheophyta</taxon>
        <taxon>Spermatophyta</taxon>
        <taxon>Magnoliopsida</taxon>
        <taxon>eudicotyledons</taxon>
        <taxon>Gunneridae</taxon>
        <taxon>Pentapetalae</taxon>
        <taxon>rosids</taxon>
        <taxon>fabids</taxon>
        <taxon>Celastrales</taxon>
        <taxon>Celastraceae</taxon>
        <taxon>Tripterygium</taxon>
    </lineage>
</organism>
<protein>
    <recommendedName>
        <fullName evidence="4">Membrane-associated kinase regulator 4</fullName>
    </recommendedName>
</protein>
<feature type="region of interest" description="Disordered" evidence="1">
    <location>
        <begin position="246"/>
        <end position="266"/>
    </location>
</feature>
<dbReference type="EMBL" id="JAAARO010000013">
    <property type="protein sequence ID" value="KAF5737139.1"/>
    <property type="molecule type" value="Genomic_DNA"/>
</dbReference>
<accession>A0A7J7CT43</accession>
<sequence length="313" mass="34613">MGTVQVFSADDEDYIDMEVSSSYSSNYLCYSSISSPPQTREFEFQLISSSVSQDKEATTSPADDLFYKGKLLPLHLPPRLQMVRKLLHNSEEQQPFEDNPSTPFVNTSESCRVSTEINPDDYLFEWSSTEMSALINADHNLPKKSWTKKLKQIKQYSVLSQKLKASRAYLKSLFIKSGCSDESSARDKDCLNKCMKVPEKNPSGKSDNIDRFKLVSSFDREIVEDVTTAIQRRSFSGAIQWHSSTTKSSLSSSSSTTSSGSSSFSFSSTGIVDVHLLKSSSSANSEIEGSIEGAIAHCKNSLSNVFPVSKTEG</sequence>
<dbReference type="FunCoup" id="A0A7J7CT43">
    <property type="interactions" value="1"/>
</dbReference>
<dbReference type="InParanoid" id="A0A7J7CT43"/>
<evidence type="ECO:0008006" key="4">
    <source>
        <dbReference type="Google" id="ProtNLM"/>
    </source>
</evidence>
<dbReference type="OrthoDB" id="1938320at2759"/>
<reference evidence="2 3" key="1">
    <citation type="journal article" date="2020" name="Nat. Commun.">
        <title>Genome of Tripterygium wilfordii and identification of cytochrome P450 involved in triptolide biosynthesis.</title>
        <authorList>
            <person name="Tu L."/>
            <person name="Su P."/>
            <person name="Zhang Z."/>
            <person name="Gao L."/>
            <person name="Wang J."/>
            <person name="Hu T."/>
            <person name="Zhou J."/>
            <person name="Zhang Y."/>
            <person name="Zhao Y."/>
            <person name="Liu Y."/>
            <person name="Song Y."/>
            <person name="Tong Y."/>
            <person name="Lu Y."/>
            <person name="Yang J."/>
            <person name="Xu C."/>
            <person name="Jia M."/>
            <person name="Peters R.J."/>
            <person name="Huang L."/>
            <person name="Gao W."/>
        </authorList>
    </citation>
    <scope>NUCLEOTIDE SEQUENCE [LARGE SCALE GENOMIC DNA]</scope>
    <source>
        <strain evidence="3">cv. XIE 37</strain>
        <tissue evidence="2">Leaf</tissue>
    </source>
</reference>
<name>A0A7J7CT43_TRIWF</name>
<dbReference type="AlphaFoldDB" id="A0A7J7CT43"/>
<gene>
    <name evidence="2" type="ORF">HS088_TW13G00017</name>
</gene>
<dbReference type="PANTHER" id="PTHR33312">
    <property type="entry name" value="MEMBRANE-ASSOCIATED KINASE REGULATOR 4-RELATED"/>
    <property type="match status" value="1"/>
</dbReference>
<dbReference type="InterPro" id="IPR039620">
    <property type="entry name" value="BKI1/MAKR1/3/4"/>
</dbReference>
<dbReference type="Proteomes" id="UP000593562">
    <property type="component" value="Unassembled WGS sequence"/>
</dbReference>
<proteinExistence type="predicted"/>
<keyword evidence="3" id="KW-1185">Reference proteome</keyword>
<evidence type="ECO:0000313" key="2">
    <source>
        <dbReference type="EMBL" id="KAF5737139.1"/>
    </source>
</evidence>
<dbReference type="PANTHER" id="PTHR33312:SF5">
    <property type="entry name" value="MEMBRANE-ASSOCIATED KINASE REGULATOR 4-RELATED"/>
    <property type="match status" value="1"/>
</dbReference>
<dbReference type="GO" id="GO:0019210">
    <property type="term" value="F:kinase inhibitor activity"/>
    <property type="evidence" value="ECO:0007669"/>
    <property type="project" value="InterPro"/>
</dbReference>
<dbReference type="GO" id="GO:0005886">
    <property type="term" value="C:plasma membrane"/>
    <property type="evidence" value="ECO:0007669"/>
    <property type="project" value="InterPro"/>
</dbReference>
<evidence type="ECO:0000313" key="3">
    <source>
        <dbReference type="Proteomes" id="UP000593562"/>
    </source>
</evidence>
<comment type="caution">
    <text evidence="2">The sequence shown here is derived from an EMBL/GenBank/DDBJ whole genome shotgun (WGS) entry which is preliminary data.</text>
</comment>
<evidence type="ECO:0000256" key="1">
    <source>
        <dbReference type="SAM" id="MobiDB-lite"/>
    </source>
</evidence>